<dbReference type="EMBL" id="JANHOG010000440">
    <property type="protein sequence ID" value="KAJ3554338.1"/>
    <property type="molecule type" value="Genomic_DNA"/>
</dbReference>
<sequence>MSSFMRRRNNAAKFAQLISAVSGDLYPNWHPSTPISVGDYGVRHAITKVFRREGSIYEDLDFATKFSTKDSHPTVTCPTEDYSQYVSREHSVYNLHAEGEVHHPFPEFAEIKFGGRWVFEKGAGAVLMLSKPTQHLIHDEQALINKLTAVEALPGRCLITRVVSCPTQHPYWIVMFRGKKTKVDIALALGVLEQADGASSMKWQSSVSTEYFNTAGEDGDKTFYPLYAIEKFKRKKRCLSYLKRMMQRGLPFIRKKSKSLSKRRKSNGWNERGMSPANKKTLWSKEKIRGGVCRHESVEAEESELLLKKDSNESHIESRYTSSTVYKQSLHEDTDNEKPFDPVGVFETGHSDASAGLRGEVDTPIDGKESVSKLFNRLFQLPSNKTKASFRVVVSAYVLSAARPRRQSSLMLLFLLPFHVHLLRQR</sequence>
<comment type="caution">
    <text evidence="1">The sequence shown here is derived from an EMBL/GenBank/DDBJ whole genome shotgun (WGS) entry which is preliminary data.</text>
</comment>
<dbReference type="Proteomes" id="UP001148662">
    <property type="component" value="Unassembled WGS sequence"/>
</dbReference>
<organism evidence="1 2">
    <name type="scientific">Phlebia brevispora</name>
    <dbReference type="NCBI Taxonomy" id="194682"/>
    <lineage>
        <taxon>Eukaryota</taxon>
        <taxon>Fungi</taxon>
        <taxon>Dikarya</taxon>
        <taxon>Basidiomycota</taxon>
        <taxon>Agaricomycotina</taxon>
        <taxon>Agaricomycetes</taxon>
        <taxon>Polyporales</taxon>
        <taxon>Meruliaceae</taxon>
        <taxon>Phlebia</taxon>
    </lineage>
</organism>
<evidence type="ECO:0000313" key="2">
    <source>
        <dbReference type="Proteomes" id="UP001148662"/>
    </source>
</evidence>
<proteinExistence type="predicted"/>
<reference evidence="1" key="1">
    <citation type="submission" date="2022-07" db="EMBL/GenBank/DDBJ databases">
        <title>Genome Sequence of Phlebia brevispora.</title>
        <authorList>
            <person name="Buettner E."/>
        </authorList>
    </citation>
    <scope>NUCLEOTIDE SEQUENCE</scope>
    <source>
        <strain evidence="1">MPL23</strain>
    </source>
</reference>
<accession>A0ACC1T6Y5</accession>
<gene>
    <name evidence="1" type="ORF">NM688_g3163</name>
</gene>
<name>A0ACC1T6Y5_9APHY</name>
<evidence type="ECO:0000313" key="1">
    <source>
        <dbReference type="EMBL" id="KAJ3554338.1"/>
    </source>
</evidence>
<protein>
    <submittedName>
        <fullName evidence="1">Uncharacterized protein</fullName>
    </submittedName>
</protein>
<keyword evidence="2" id="KW-1185">Reference proteome</keyword>